<dbReference type="RefSeq" id="YP_010761306.1">
    <property type="nucleotide sequence ID" value="NC_073594.1"/>
</dbReference>
<accession>A0A9E7V2I6</accession>
<dbReference type="KEGG" id="vg:80034677"/>
<name>A0A9E7V2I6_9CAUD</name>
<sequence>MSRYSRREEGLREIGQSSGVAAATLAAAQRMAGNANAVGDSTYEAANTTVTAGWANERRSGAVVREVDHHWKDSRDRILLRVASAMNVRNG</sequence>
<dbReference type="EMBL" id="OP580516">
    <property type="protein sequence ID" value="UYM26562.1"/>
    <property type="molecule type" value="Genomic_DNA"/>
</dbReference>
<evidence type="ECO:0000313" key="1">
    <source>
        <dbReference type="EMBL" id="UYM26562.1"/>
    </source>
</evidence>
<proteinExistence type="predicted"/>
<gene>
    <name evidence="1" type="primary">13</name>
    <name evidence="1" type="ORF">SEA_BAUER_13</name>
</gene>
<reference evidence="1" key="1">
    <citation type="submission" date="2022-10" db="EMBL/GenBank/DDBJ databases">
        <authorList>
            <person name="Shreffler J."/>
            <person name="Spring A.M."/>
            <person name="Klyczek K."/>
            <person name="Garlena R.A."/>
            <person name="Russell D.A."/>
            <person name="Pope W.H."/>
            <person name="Jacobs-Sera D."/>
            <person name="Hatfull G.F."/>
        </authorList>
    </citation>
    <scope>NUCLEOTIDE SEQUENCE</scope>
</reference>
<dbReference type="GeneID" id="80034677"/>
<dbReference type="Proteomes" id="UP001156221">
    <property type="component" value="Segment"/>
</dbReference>
<evidence type="ECO:0000313" key="2">
    <source>
        <dbReference type="Proteomes" id="UP001156221"/>
    </source>
</evidence>
<organism evidence="1 2">
    <name type="scientific">Arthrobacter phage Bauer</name>
    <dbReference type="NCBI Taxonomy" id="2985648"/>
    <lineage>
        <taxon>Viruses</taxon>
        <taxon>Duplodnaviria</taxon>
        <taxon>Heunggongvirae</taxon>
        <taxon>Uroviricota</taxon>
        <taxon>Caudoviricetes</taxon>
        <taxon>Bauervirus</taxon>
        <taxon>Bauervirus bauer</taxon>
    </lineage>
</organism>
<protein>
    <submittedName>
        <fullName evidence="1">Uncharacterized protein</fullName>
    </submittedName>
</protein>
<keyword evidence="2" id="KW-1185">Reference proteome</keyword>